<feature type="compositionally biased region" description="Low complexity" evidence="1">
    <location>
        <begin position="261"/>
        <end position="275"/>
    </location>
</feature>
<keyword evidence="3" id="KW-1185">Reference proteome</keyword>
<feature type="compositionally biased region" description="Low complexity" evidence="1">
    <location>
        <begin position="801"/>
        <end position="814"/>
    </location>
</feature>
<organism evidence="2 3">
    <name type="scientific">Sphaeroforma arctica JP610</name>
    <dbReference type="NCBI Taxonomy" id="667725"/>
    <lineage>
        <taxon>Eukaryota</taxon>
        <taxon>Ichthyosporea</taxon>
        <taxon>Ichthyophonida</taxon>
        <taxon>Sphaeroforma</taxon>
    </lineage>
</organism>
<dbReference type="AlphaFoldDB" id="A0A0L0FI44"/>
<feature type="compositionally biased region" description="Acidic residues" evidence="1">
    <location>
        <begin position="625"/>
        <end position="635"/>
    </location>
</feature>
<feature type="compositionally biased region" description="Polar residues" evidence="1">
    <location>
        <begin position="787"/>
        <end position="800"/>
    </location>
</feature>
<evidence type="ECO:0000313" key="3">
    <source>
        <dbReference type="Proteomes" id="UP000054560"/>
    </source>
</evidence>
<feature type="compositionally biased region" description="Polar residues" evidence="1">
    <location>
        <begin position="123"/>
        <end position="132"/>
    </location>
</feature>
<accession>A0A0L0FI44</accession>
<dbReference type="GeneID" id="25911552"/>
<evidence type="ECO:0000313" key="2">
    <source>
        <dbReference type="EMBL" id="KNC76454.1"/>
    </source>
</evidence>
<feature type="compositionally biased region" description="Polar residues" evidence="1">
    <location>
        <begin position="283"/>
        <end position="299"/>
    </location>
</feature>
<name>A0A0L0FI44_9EUKA</name>
<feature type="region of interest" description="Disordered" evidence="1">
    <location>
        <begin position="762"/>
        <end position="781"/>
    </location>
</feature>
<protein>
    <submittedName>
        <fullName evidence="2">Uncharacterized protein</fullName>
    </submittedName>
</protein>
<feature type="compositionally biased region" description="Basic and acidic residues" evidence="1">
    <location>
        <begin position="726"/>
        <end position="739"/>
    </location>
</feature>
<evidence type="ECO:0000256" key="1">
    <source>
        <dbReference type="SAM" id="MobiDB-lite"/>
    </source>
</evidence>
<feature type="region of interest" description="Disordered" evidence="1">
    <location>
        <begin position="786"/>
        <end position="856"/>
    </location>
</feature>
<sequence length="932" mass="100121">MLALAGARADALKPLEANIHPAPWAHNTAAPTATSHPYVRHAAEFARPHAHAHVHAHTHAHTHVHAHTHAHTHAQAYVRTQGHAQHLHADELSDDSGRSADIVELPSDHVISEQETEDDGSHGNRSAGTHGNASGEGQGDRRGSLKLSPLDAKRTRLRSVSSCSDHSIKSLKEKEKEIHNGHESFAENALPNSHPIQIPGFDVARTIRSQPNTDHQPTRTQSYGTSPPIKSLVNDNSRSKSSLGNYIKPSPLAIGRNSVPGANTGTTDGTTIGTHNGEDESTNDGMDNGTDSDTNTRTQPTPPIAISHKKQPSIGKAQFSFDEDVFGSSIDEDRGDSFHGNHPSAHHPDPHAYLHHCVEAHTSQFISAQISDSIDMHGNTYQAAAVHMPHCIEAHSGSSSDSPDSVYNLDTGLERAHTPQFMDAHVSTDSVFRDDAASVDAALAFFDNDDRPSFGRYRERLSTAHRQSDAEIDMWMSQAKVVALPSVEHLPEKVSRNAPTLIQTSKKAGSMSSDYMSQCSTDSDSQGSNDETSTNLPFHSVIGYNLFQTDHTTNTAGSTRTHIHTENETYPLTLKGANTHTHTTDDLQSNGACDRLTQSTRSISSSSSSSSNASDSSDSTTSSESESESESENESGDQSKSSDIGEIQLDHSDEEVVGTDKEVRLSGVEHMVYDERGRIEKTTVGATEGESQSNLVKDKSIFRMLLVDTADSEETSSDSSTDGDEGEVHKASATDDKTTHQQATGNLSKYDAAMSTEIDLTISQSLGRTGPEEGGATRSFCRAELKSSYSTTPNRSHSNTGFSEISMGLSSSGSEDNDEDRIVQGGWSSSDNDTNITDTYGGNAGEPSSGAEDSDDDVVFSDAVSIHTRGYHGSYDDGGERSIGTHGDDDRSDTSDLEILFANMSSNVDVLADLNIPTALQHNEESVPNSNI</sequence>
<feature type="compositionally biased region" description="Low complexity" evidence="1">
    <location>
        <begin position="602"/>
        <end position="624"/>
    </location>
</feature>
<feature type="non-terminal residue" evidence="2">
    <location>
        <position position="932"/>
    </location>
</feature>
<feature type="region of interest" description="Disordered" evidence="1">
    <location>
        <begin position="597"/>
        <end position="663"/>
    </location>
</feature>
<feature type="region of interest" description="Disordered" evidence="1">
    <location>
        <begin position="108"/>
        <end position="169"/>
    </location>
</feature>
<feature type="compositionally biased region" description="Polar residues" evidence="1">
    <location>
        <begin position="233"/>
        <end position="244"/>
    </location>
</feature>
<reference evidence="2 3" key="1">
    <citation type="submission" date="2011-02" db="EMBL/GenBank/DDBJ databases">
        <title>The Genome Sequence of Sphaeroforma arctica JP610.</title>
        <authorList>
            <consortium name="The Broad Institute Genome Sequencing Platform"/>
            <person name="Russ C."/>
            <person name="Cuomo C."/>
            <person name="Young S.K."/>
            <person name="Zeng Q."/>
            <person name="Gargeya S."/>
            <person name="Alvarado L."/>
            <person name="Berlin A."/>
            <person name="Chapman S.B."/>
            <person name="Chen Z."/>
            <person name="Freedman E."/>
            <person name="Gellesch M."/>
            <person name="Goldberg J."/>
            <person name="Griggs A."/>
            <person name="Gujja S."/>
            <person name="Heilman E."/>
            <person name="Heiman D."/>
            <person name="Howarth C."/>
            <person name="Mehta T."/>
            <person name="Neiman D."/>
            <person name="Pearson M."/>
            <person name="Roberts A."/>
            <person name="Saif S."/>
            <person name="Shea T."/>
            <person name="Shenoy N."/>
            <person name="Sisk P."/>
            <person name="Stolte C."/>
            <person name="Sykes S."/>
            <person name="White J."/>
            <person name="Yandava C."/>
            <person name="Burger G."/>
            <person name="Gray M.W."/>
            <person name="Holland P.W.H."/>
            <person name="King N."/>
            <person name="Lang F.B.F."/>
            <person name="Roger A.J."/>
            <person name="Ruiz-Trillo I."/>
            <person name="Haas B."/>
            <person name="Nusbaum C."/>
            <person name="Birren B."/>
        </authorList>
    </citation>
    <scope>NUCLEOTIDE SEQUENCE [LARGE SCALE GENOMIC DNA]</scope>
    <source>
        <strain evidence="2 3">JP610</strain>
    </source>
</reference>
<feature type="region of interest" description="Disordered" evidence="1">
    <location>
        <begin position="869"/>
        <end position="893"/>
    </location>
</feature>
<feature type="compositionally biased region" description="Polar residues" evidence="1">
    <location>
        <begin position="208"/>
        <end position="225"/>
    </location>
</feature>
<proteinExistence type="predicted"/>
<feature type="region of interest" description="Disordered" evidence="1">
    <location>
        <begin position="709"/>
        <end position="751"/>
    </location>
</feature>
<dbReference type="EMBL" id="KQ243101">
    <property type="protein sequence ID" value="KNC76454.1"/>
    <property type="molecule type" value="Genomic_DNA"/>
</dbReference>
<dbReference type="Proteomes" id="UP000054560">
    <property type="component" value="Unassembled WGS sequence"/>
</dbReference>
<gene>
    <name evidence="2" type="ORF">SARC_11048</name>
</gene>
<feature type="region of interest" description="Disordered" evidence="1">
    <location>
        <begin position="331"/>
        <end position="350"/>
    </location>
</feature>
<feature type="region of interest" description="Disordered" evidence="1">
    <location>
        <begin position="497"/>
        <end position="536"/>
    </location>
</feature>
<feature type="compositionally biased region" description="Acidic residues" evidence="1">
    <location>
        <begin position="710"/>
        <end position="725"/>
    </location>
</feature>
<feature type="region of interest" description="Disordered" evidence="1">
    <location>
        <begin position="208"/>
        <end position="313"/>
    </location>
</feature>
<dbReference type="RefSeq" id="XP_014150356.1">
    <property type="nucleotide sequence ID" value="XM_014294881.1"/>
</dbReference>
<feature type="compositionally biased region" description="Polar residues" evidence="1">
    <location>
        <begin position="826"/>
        <end position="840"/>
    </location>
</feature>